<keyword evidence="2" id="KW-1185">Reference proteome</keyword>
<reference evidence="1" key="1">
    <citation type="submission" date="2020-08" db="EMBL/GenBank/DDBJ databases">
        <title>Multicomponent nature underlies the extraordinary mechanical properties of spider dragline silk.</title>
        <authorList>
            <person name="Kono N."/>
            <person name="Nakamura H."/>
            <person name="Mori M."/>
            <person name="Yoshida Y."/>
            <person name="Ohtoshi R."/>
            <person name="Malay A.D."/>
            <person name="Moran D.A.P."/>
            <person name="Tomita M."/>
            <person name="Numata K."/>
            <person name="Arakawa K."/>
        </authorList>
    </citation>
    <scope>NUCLEOTIDE SEQUENCE</scope>
</reference>
<gene>
    <name evidence="1" type="ORF">NPIL_633591</name>
</gene>
<evidence type="ECO:0000313" key="1">
    <source>
        <dbReference type="EMBL" id="GFT87606.1"/>
    </source>
</evidence>
<comment type="caution">
    <text evidence="1">The sequence shown here is derived from an EMBL/GenBank/DDBJ whole genome shotgun (WGS) entry which is preliminary data.</text>
</comment>
<dbReference type="Proteomes" id="UP000887013">
    <property type="component" value="Unassembled WGS sequence"/>
</dbReference>
<organism evidence="1 2">
    <name type="scientific">Nephila pilipes</name>
    <name type="common">Giant wood spider</name>
    <name type="synonym">Nephila maculata</name>
    <dbReference type="NCBI Taxonomy" id="299642"/>
    <lineage>
        <taxon>Eukaryota</taxon>
        <taxon>Metazoa</taxon>
        <taxon>Ecdysozoa</taxon>
        <taxon>Arthropoda</taxon>
        <taxon>Chelicerata</taxon>
        <taxon>Arachnida</taxon>
        <taxon>Araneae</taxon>
        <taxon>Araneomorphae</taxon>
        <taxon>Entelegynae</taxon>
        <taxon>Araneoidea</taxon>
        <taxon>Nephilidae</taxon>
        <taxon>Nephila</taxon>
    </lineage>
</organism>
<proteinExistence type="predicted"/>
<evidence type="ECO:0000313" key="2">
    <source>
        <dbReference type="Proteomes" id="UP000887013"/>
    </source>
</evidence>
<sequence length="90" mass="10380">MPSPLHLPSNSSDLNLIEKIWNIGKFAERCIARIQFLDNLVTKLMNERMEITTNVTRSHADNMSRTVASDFIRCGITQCFERNPGSWLQR</sequence>
<name>A0A8X6PT17_NEPPI</name>
<protein>
    <submittedName>
        <fullName evidence="1">Uncharacterized protein</fullName>
    </submittedName>
</protein>
<dbReference type="EMBL" id="BMAW01073387">
    <property type="protein sequence ID" value="GFT87606.1"/>
    <property type="molecule type" value="Genomic_DNA"/>
</dbReference>
<accession>A0A8X6PT17</accession>
<dbReference type="AlphaFoldDB" id="A0A8X6PT17"/>